<feature type="coiled-coil region" evidence="1">
    <location>
        <begin position="772"/>
        <end position="806"/>
    </location>
</feature>
<dbReference type="GO" id="GO:0000796">
    <property type="term" value="C:condensin complex"/>
    <property type="evidence" value="ECO:0007669"/>
    <property type="project" value="TreeGrafter"/>
</dbReference>
<feature type="compositionally biased region" description="Polar residues" evidence="2">
    <location>
        <begin position="97"/>
        <end position="107"/>
    </location>
</feature>
<feature type="coiled-coil region" evidence="1">
    <location>
        <begin position="268"/>
        <end position="295"/>
    </location>
</feature>
<evidence type="ECO:0000313" key="3">
    <source>
        <dbReference type="EMBL" id="CAH1962425.1"/>
    </source>
</evidence>
<dbReference type="OrthoDB" id="8197438at2759"/>
<dbReference type="PANTHER" id="PTHR43941:SF1">
    <property type="entry name" value="STRUCTURAL MAINTENANCE OF CHROMOSOMES PROTEIN 2"/>
    <property type="match status" value="1"/>
</dbReference>
<keyword evidence="4" id="KW-1185">Reference proteome</keyword>
<comment type="caution">
    <text evidence="3">The sequence shown here is derived from an EMBL/GenBank/DDBJ whole genome shotgun (WGS) entry which is preliminary data.</text>
</comment>
<dbReference type="EMBL" id="CAKOFQ010006701">
    <property type="protein sequence ID" value="CAH1962425.1"/>
    <property type="molecule type" value="Genomic_DNA"/>
</dbReference>
<dbReference type="GO" id="GO:0000785">
    <property type="term" value="C:chromatin"/>
    <property type="evidence" value="ECO:0007669"/>
    <property type="project" value="TreeGrafter"/>
</dbReference>
<protein>
    <submittedName>
        <fullName evidence="3">Uncharacterized protein</fullName>
    </submittedName>
</protein>
<feature type="coiled-coil region" evidence="1">
    <location>
        <begin position="582"/>
        <end position="609"/>
    </location>
</feature>
<dbReference type="GO" id="GO:0000793">
    <property type="term" value="C:condensed chromosome"/>
    <property type="evidence" value="ECO:0007669"/>
    <property type="project" value="TreeGrafter"/>
</dbReference>
<feature type="coiled-coil region" evidence="1">
    <location>
        <begin position="634"/>
        <end position="722"/>
    </location>
</feature>
<dbReference type="PANTHER" id="PTHR43941">
    <property type="entry name" value="STRUCTURAL MAINTENANCE OF CHROMOSOMES PROTEIN 2"/>
    <property type="match status" value="1"/>
</dbReference>
<dbReference type="Proteomes" id="UP001152888">
    <property type="component" value="Unassembled WGS sequence"/>
</dbReference>
<proteinExistence type="predicted"/>
<evidence type="ECO:0000256" key="2">
    <source>
        <dbReference type="SAM" id="MobiDB-lite"/>
    </source>
</evidence>
<dbReference type="AlphaFoldDB" id="A0A9P0NWZ6"/>
<dbReference type="GO" id="GO:0007076">
    <property type="term" value="P:mitotic chromosome condensation"/>
    <property type="evidence" value="ECO:0007669"/>
    <property type="project" value="TreeGrafter"/>
</dbReference>
<feature type="coiled-coil region" evidence="1">
    <location>
        <begin position="330"/>
        <end position="537"/>
    </location>
</feature>
<evidence type="ECO:0000313" key="4">
    <source>
        <dbReference type="Proteomes" id="UP001152888"/>
    </source>
</evidence>
<evidence type="ECO:0000256" key="1">
    <source>
        <dbReference type="SAM" id="Coils"/>
    </source>
</evidence>
<reference evidence="3" key="1">
    <citation type="submission" date="2022-03" db="EMBL/GenBank/DDBJ databases">
        <authorList>
            <person name="Sayadi A."/>
        </authorList>
    </citation>
    <scope>NUCLEOTIDE SEQUENCE</scope>
</reference>
<feature type="compositionally biased region" description="Low complexity" evidence="2">
    <location>
        <begin position="68"/>
        <end position="85"/>
    </location>
</feature>
<name>A0A9P0NWZ6_ACAOB</name>
<dbReference type="GO" id="GO:0003682">
    <property type="term" value="F:chromatin binding"/>
    <property type="evidence" value="ECO:0007669"/>
    <property type="project" value="TreeGrafter"/>
</dbReference>
<accession>A0A9P0NWZ6</accession>
<keyword evidence="1" id="KW-0175">Coiled coil</keyword>
<gene>
    <name evidence="3" type="ORF">ACAOBT_LOCUS4678</name>
</gene>
<feature type="region of interest" description="Disordered" evidence="2">
    <location>
        <begin position="67"/>
        <end position="110"/>
    </location>
</feature>
<organism evidence="3 4">
    <name type="scientific">Acanthoscelides obtectus</name>
    <name type="common">Bean weevil</name>
    <name type="synonym">Bruchus obtectus</name>
    <dbReference type="NCBI Taxonomy" id="200917"/>
    <lineage>
        <taxon>Eukaryota</taxon>
        <taxon>Metazoa</taxon>
        <taxon>Ecdysozoa</taxon>
        <taxon>Arthropoda</taxon>
        <taxon>Hexapoda</taxon>
        <taxon>Insecta</taxon>
        <taxon>Pterygota</taxon>
        <taxon>Neoptera</taxon>
        <taxon>Endopterygota</taxon>
        <taxon>Coleoptera</taxon>
        <taxon>Polyphaga</taxon>
        <taxon>Cucujiformia</taxon>
        <taxon>Chrysomeloidea</taxon>
        <taxon>Chrysomelidae</taxon>
        <taxon>Bruchinae</taxon>
        <taxon>Bruchini</taxon>
        <taxon>Acanthoscelides</taxon>
    </lineage>
</organism>
<sequence length="1208" mass="137038">MSSSELGNVIETFGAANILIDLVDGHTLSSSITPSDMSTQDSSPEAPVAPAAITNISLPDQDLVCSVKQPLSPKTPSSKSSPRQKMTSRSPVLRGKSASQRTPSSSIPLPVKFTAEKASVQSVAKSTASSKLSRPSTVVVRHQITPTGTSSKHTLEVQFINKKKRLAQLKKDLLEKQKPVLDLYQNLVQIKKKLEELGKHVQLEQVKLMNYDGDAPKHPESDGGGESISPEVIIGMQTSIEEIPRTLMEICKNLLGRRNVIVELLESVTKSEVDVGSLTEQIETLKQEGQQLQSHLDVVLSEHHSKIKEIVANWQTLLNDKDHVITNAKVGDLEEKLKSQENLTEEARHQIAELQKKLDDKRNGHDRYVAELNNVIHGLKDHIQKMEQELEAERKVATDFKSRNSSNAQTSKTLRNKVTELENDKKNTEALNSEINKKLKLLQDSIKHKEAAWIKEKDDLTKSLKHQENLLQKLTADKNSFETRLETMQDDRTNIQDRMQTIIDDLTGKLNQAEAQLEEVTKEKDEACERCREMEEHMSRLGIQNRDTMNAVSNSVNWGKEFPQVISEADKYNESMMKDIVLRELKDRVQDLEKENENYKQTIAVVEQMPQFPSETEKSVRVQHEVVLRYKQMLAESEAKLSDKSQEVARLTSEIRQLKVRQEHLEELNQKCPAENLQRMVEEGRNKLNEIMNRSLDSEQKILQCENIIEKQSKQINEMENLLRYRENMTGVLKASRDELIMEKESLTKYSQEMRSVLSEVTREGKMKDHLISELQKKIEVRERQISKLEKELHEVEANLVLTNEKRYKLQETVGAMEKELQATKAHVNQLADLDTRYDLEPSKATLDKLAFVNNMRTELRSIAQHKKTPSGSLTQLNSIQDKISNFKIPKSHNFCPENYLNMYSLSDVTPTKHINSSLRINKNCLGDINASLMHMTSIQESCIDLSSVSDLPRKSSTTCLRKHSATMTGDDDPIQNEINVTLRHLESIQEKMSMPEIPVRRTFCPEDRLDLSSVSEASPRNGTQNVPCLSDINASLTTADNLQKGYSSSRVLTCSFCPEECLDMSFATSTAPHRFPSSCSRKQGTRRKTSFHDVTTNCGESVAPKKLNSRSLIGLSLHHVNVIKTRLDHLSRISFSPMTGRESDKKLSSKRSCCSHSSLRPTIPNENLIKIVELSAKRYELLQKQAYESYEELTNLVKLAMSRQHIE</sequence>